<evidence type="ECO:0000256" key="3">
    <source>
        <dbReference type="ARBA" id="ARBA00022692"/>
    </source>
</evidence>
<sequence length="438" mass="46712">MSTEPKLELGEPRPSIIPEEPYSAFSGWQKRWIVILMASVGCLGTLSSFVYFPAIPQLADHLHVSVANINLTITVYLIVAAIAPTIVGNSADTIGRRPTVAVCLVIYLGADIGLALSPSFAALLCFRILQAAGISGTFAITFGVLGDLFTPAERGSTSGIMSFVLNTPPSFGPVLSGLLMQRVLRKPATLLIICAMAIYYAIYSSLQASLSSLFSSTYKTSSLVTGLIYLPFGVGCGLGAVLSGKVLDIEYRRTAARLRFPLGRRANHDLACFPIERARLGSLVYALLPCCLCIAGYGWSIQYELVSSGHWVCGLVELAWALKLTFETKHMAVPLILQFLIGLPVQGIFTAIGTLLVDTHPGKPASAQAANNFVRCATAGAGLAIFEPALGRLGPGWTFVVAAASGLVAAALLFWVRESGLLWRRRSRLSQANENGSQ</sequence>
<dbReference type="Gene3D" id="1.20.1720.10">
    <property type="entry name" value="Multidrug resistance protein D"/>
    <property type="match status" value="1"/>
</dbReference>
<dbReference type="InterPro" id="IPR036259">
    <property type="entry name" value="MFS_trans_sf"/>
</dbReference>
<dbReference type="GO" id="GO:0022857">
    <property type="term" value="F:transmembrane transporter activity"/>
    <property type="evidence" value="ECO:0007669"/>
    <property type="project" value="InterPro"/>
</dbReference>
<feature type="transmembrane region" description="Helical" evidence="6">
    <location>
        <begin position="128"/>
        <end position="149"/>
    </location>
</feature>
<organism evidence="8 9">
    <name type="scientific">Trichoderma asperellum</name>
    <name type="common">Filamentous fungus</name>
    <dbReference type="NCBI Taxonomy" id="101201"/>
    <lineage>
        <taxon>Eukaryota</taxon>
        <taxon>Fungi</taxon>
        <taxon>Dikarya</taxon>
        <taxon>Ascomycota</taxon>
        <taxon>Pezizomycotina</taxon>
        <taxon>Sordariomycetes</taxon>
        <taxon>Hypocreomycetidae</taxon>
        <taxon>Hypocreales</taxon>
        <taxon>Hypocreaceae</taxon>
        <taxon>Trichoderma</taxon>
    </lineage>
</organism>
<keyword evidence="3 6" id="KW-0812">Transmembrane</keyword>
<accession>A0A6V8RB64</accession>
<feature type="transmembrane region" description="Helical" evidence="6">
    <location>
        <begin position="32"/>
        <end position="54"/>
    </location>
</feature>
<dbReference type="GO" id="GO:0005886">
    <property type="term" value="C:plasma membrane"/>
    <property type="evidence" value="ECO:0007669"/>
    <property type="project" value="TreeGrafter"/>
</dbReference>
<feature type="transmembrane region" description="Helical" evidence="6">
    <location>
        <begin position="188"/>
        <end position="206"/>
    </location>
</feature>
<feature type="transmembrane region" description="Helical" evidence="6">
    <location>
        <begin position="333"/>
        <end position="357"/>
    </location>
</feature>
<keyword evidence="5 6" id="KW-0472">Membrane</keyword>
<dbReference type="PANTHER" id="PTHR23502:SF51">
    <property type="entry name" value="QUINIDINE RESISTANCE PROTEIN 1-RELATED"/>
    <property type="match status" value="1"/>
</dbReference>
<dbReference type="PANTHER" id="PTHR23502">
    <property type="entry name" value="MAJOR FACILITATOR SUPERFAMILY"/>
    <property type="match status" value="1"/>
</dbReference>
<name>A0A6V8RB64_TRIAP</name>
<dbReference type="Gene3D" id="1.20.1250.20">
    <property type="entry name" value="MFS general substrate transporter like domains"/>
    <property type="match status" value="1"/>
</dbReference>
<evidence type="ECO:0000256" key="4">
    <source>
        <dbReference type="ARBA" id="ARBA00022989"/>
    </source>
</evidence>
<reference evidence="8 9" key="1">
    <citation type="submission" date="2020-07" db="EMBL/GenBank/DDBJ databases">
        <title>Trichoderma asperellum IC-1 whole genome shotgun sequence.</title>
        <authorList>
            <person name="Kanamasa S."/>
            <person name="Takahashi H."/>
        </authorList>
    </citation>
    <scope>NUCLEOTIDE SEQUENCE [LARGE SCALE GENOMIC DNA]</scope>
    <source>
        <strain evidence="8 9">IC-1</strain>
    </source>
</reference>
<dbReference type="PROSITE" id="PS50850">
    <property type="entry name" value="MFS"/>
    <property type="match status" value="1"/>
</dbReference>
<comment type="subcellular location">
    <subcellularLocation>
        <location evidence="1">Membrane</location>
        <topology evidence="1">Multi-pass membrane protein</topology>
    </subcellularLocation>
</comment>
<keyword evidence="2" id="KW-0813">Transport</keyword>
<dbReference type="EMBL" id="BLZH01000017">
    <property type="protein sequence ID" value="GFP60248.1"/>
    <property type="molecule type" value="Genomic_DNA"/>
</dbReference>
<dbReference type="SUPFAM" id="SSF103473">
    <property type="entry name" value="MFS general substrate transporter"/>
    <property type="match status" value="1"/>
</dbReference>
<feature type="domain" description="Major facilitator superfamily (MFS) profile" evidence="7">
    <location>
        <begin position="33"/>
        <end position="438"/>
    </location>
</feature>
<evidence type="ECO:0000256" key="5">
    <source>
        <dbReference type="ARBA" id="ARBA00023136"/>
    </source>
</evidence>
<dbReference type="Proteomes" id="UP000517252">
    <property type="component" value="Unassembled WGS sequence"/>
</dbReference>
<gene>
    <name evidence="8" type="ORF">TASIC1_0017001000</name>
</gene>
<dbReference type="AlphaFoldDB" id="A0A6V8RB64"/>
<feature type="transmembrane region" description="Helical" evidence="6">
    <location>
        <begin position="226"/>
        <end position="247"/>
    </location>
</feature>
<proteinExistence type="predicted"/>
<comment type="caution">
    <text evidence="8">The sequence shown here is derived from an EMBL/GenBank/DDBJ whole genome shotgun (WGS) entry which is preliminary data.</text>
</comment>
<evidence type="ECO:0000259" key="7">
    <source>
        <dbReference type="PROSITE" id="PS50850"/>
    </source>
</evidence>
<evidence type="ECO:0000256" key="1">
    <source>
        <dbReference type="ARBA" id="ARBA00004141"/>
    </source>
</evidence>
<dbReference type="OrthoDB" id="440553at2759"/>
<evidence type="ECO:0000313" key="9">
    <source>
        <dbReference type="Proteomes" id="UP000517252"/>
    </source>
</evidence>
<dbReference type="InterPro" id="IPR020846">
    <property type="entry name" value="MFS_dom"/>
</dbReference>
<feature type="transmembrane region" description="Helical" evidence="6">
    <location>
        <begin position="396"/>
        <end position="416"/>
    </location>
</feature>
<evidence type="ECO:0000256" key="6">
    <source>
        <dbReference type="SAM" id="Phobius"/>
    </source>
</evidence>
<feature type="transmembrane region" description="Helical" evidence="6">
    <location>
        <begin position="99"/>
        <end position="122"/>
    </location>
</feature>
<evidence type="ECO:0000256" key="2">
    <source>
        <dbReference type="ARBA" id="ARBA00022448"/>
    </source>
</evidence>
<feature type="transmembrane region" description="Helical" evidence="6">
    <location>
        <begin position="66"/>
        <end position="87"/>
    </location>
</feature>
<protein>
    <submittedName>
        <fullName evidence="8">Multidrug transporter AQR1</fullName>
    </submittedName>
</protein>
<dbReference type="InterPro" id="IPR011701">
    <property type="entry name" value="MFS"/>
</dbReference>
<evidence type="ECO:0000313" key="8">
    <source>
        <dbReference type="EMBL" id="GFP60248.1"/>
    </source>
</evidence>
<dbReference type="Pfam" id="PF07690">
    <property type="entry name" value="MFS_1"/>
    <property type="match status" value="1"/>
</dbReference>
<keyword evidence="4 6" id="KW-1133">Transmembrane helix</keyword>